<evidence type="ECO:0000313" key="2">
    <source>
        <dbReference type="EMBL" id="GMI25486.1"/>
    </source>
</evidence>
<evidence type="ECO:0000313" key="3">
    <source>
        <dbReference type="Proteomes" id="UP001165060"/>
    </source>
</evidence>
<feature type="region of interest" description="Disordered" evidence="1">
    <location>
        <begin position="93"/>
        <end position="114"/>
    </location>
</feature>
<sequence>MSSIPDLATLSYHALLQHISHGHAALQFRTTKATESEFSLNSIDDDTVDHVLHDASKRRLLTDSFILGLCLSGTPPKTLSLKRRDIDVVKSLKKQSHSSSASNETSTSPPPTAFQSVDTYSSATSMLFSSLTSLSLDSFNELLFNDVDANSVLHSLARASTSLTSLSVKNSLHEVSAGSLKAVSAHCKSLQDICLVNVPVSDGSFLEQLGSSASSLKGVTVSGVTGVSDRELQVSEASAREAKECPSAAEADR</sequence>
<feature type="region of interest" description="Disordered" evidence="1">
    <location>
        <begin position="233"/>
        <end position="253"/>
    </location>
</feature>
<organism evidence="2 3">
    <name type="scientific">Tetraparma gracilis</name>
    <dbReference type="NCBI Taxonomy" id="2962635"/>
    <lineage>
        <taxon>Eukaryota</taxon>
        <taxon>Sar</taxon>
        <taxon>Stramenopiles</taxon>
        <taxon>Ochrophyta</taxon>
        <taxon>Bolidophyceae</taxon>
        <taxon>Parmales</taxon>
        <taxon>Triparmaceae</taxon>
        <taxon>Tetraparma</taxon>
    </lineage>
</organism>
<dbReference type="Proteomes" id="UP001165060">
    <property type="component" value="Unassembled WGS sequence"/>
</dbReference>
<evidence type="ECO:0008006" key="4">
    <source>
        <dbReference type="Google" id="ProtNLM"/>
    </source>
</evidence>
<keyword evidence="3" id="KW-1185">Reference proteome</keyword>
<dbReference type="EMBL" id="BRYB01000219">
    <property type="protein sequence ID" value="GMI25486.1"/>
    <property type="molecule type" value="Genomic_DNA"/>
</dbReference>
<dbReference type="Gene3D" id="3.80.10.10">
    <property type="entry name" value="Ribonuclease Inhibitor"/>
    <property type="match status" value="1"/>
</dbReference>
<dbReference type="InterPro" id="IPR032675">
    <property type="entry name" value="LRR_dom_sf"/>
</dbReference>
<dbReference type="SUPFAM" id="SSF52047">
    <property type="entry name" value="RNI-like"/>
    <property type="match status" value="1"/>
</dbReference>
<proteinExistence type="predicted"/>
<reference evidence="2 3" key="1">
    <citation type="journal article" date="2023" name="Commun. Biol.">
        <title>Genome analysis of Parmales, the sister group of diatoms, reveals the evolutionary specialization of diatoms from phago-mixotrophs to photoautotrophs.</title>
        <authorList>
            <person name="Ban H."/>
            <person name="Sato S."/>
            <person name="Yoshikawa S."/>
            <person name="Yamada K."/>
            <person name="Nakamura Y."/>
            <person name="Ichinomiya M."/>
            <person name="Sato N."/>
            <person name="Blanc-Mathieu R."/>
            <person name="Endo H."/>
            <person name="Kuwata A."/>
            <person name="Ogata H."/>
        </authorList>
    </citation>
    <scope>NUCLEOTIDE SEQUENCE [LARGE SCALE GENOMIC DNA]</scope>
</reference>
<accession>A0ABQ6MGM7</accession>
<feature type="compositionally biased region" description="Low complexity" evidence="1">
    <location>
        <begin position="97"/>
        <end position="107"/>
    </location>
</feature>
<name>A0ABQ6MGM7_9STRA</name>
<evidence type="ECO:0000256" key="1">
    <source>
        <dbReference type="SAM" id="MobiDB-lite"/>
    </source>
</evidence>
<gene>
    <name evidence="2" type="ORF">TeGR_g5615</name>
</gene>
<protein>
    <recommendedName>
        <fullName evidence="4">RNI-like protein</fullName>
    </recommendedName>
</protein>
<comment type="caution">
    <text evidence="2">The sequence shown here is derived from an EMBL/GenBank/DDBJ whole genome shotgun (WGS) entry which is preliminary data.</text>
</comment>